<name>A0A5S9F4T8_UABAM</name>
<gene>
    <name evidence="2" type="ORF">UABAM_03995</name>
</gene>
<organism evidence="2 3">
    <name type="scientific">Uabimicrobium amorphum</name>
    <dbReference type="NCBI Taxonomy" id="2596890"/>
    <lineage>
        <taxon>Bacteria</taxon>
        <taxon>Pseudomonadati</taxon>
        <taxon>Planctomycetota</taxon>
        <taxon>Candidatus Uabimicrobiia</taxon>
        <taxon>Candidatus Uabimicrobiales</taxon>
        <taxon>Candidatus Uabimicrobiaceae</taxon>
        <taxon>Candidatus Uabimicrobium</taxon>
    </lineage>
</organism>
<keyword evidence="1" id="KW-0812">Transmembrane</keyword>
<reference evidence="2 3" key="1">
    <citation type="submission" date="2019-08" db="EMBL/GenBank/DDBJ databases">
        <title>Complete genome sequence of Candidatus Uab amorphum.</title>
        <authorList>
            <person name="Shiratori T."/>
            <person name="Suzuki S."/>
            <person name="Kakizawa Y."/>
            <person name="Ishida K."/>
        </authorList>
    </citation>
    <scope>NUCLEOTIDE SEQUENCE [LARGE SCALE GENOMIC DNA]</scope>
    <source>
        <strain evidence="2 3">SRT547</strain>
    </source>
</reference>
<keyword evidence="1" id="KW-0472">Membrane</keyword>
<evidence type="ECO:0000313" key="3">
    <source>
        <dbReference type="Proteomes" id="UP000326354"/>
    </source>
</evidence>
<dbReference type="KEGG" id="uam:UABAM_03995"/>
<dbReference type="AlphaFoldDB" id="A0A5S9F4T8"/>
<dbReference type="RefSeq" id="WP_151969713.1">
    <property type="nucleotide sequence ID" value="NZ_AP019860.1"/>
</dbReference>
<keyword evidence="3" id="KW-1185">Reference proteome</keyword>
<evidence type="ECO:0000313" key="2">
    <source>
        <dbReference type="EMBL" id="BBM85621.1"/>
    </source>
</evidence>
<feature type="transmembrane region" description="Helical" evidence="1">
    <location>
        <begin position="102"/>
        <end position="127"/>
    </location>
</feature>
<dbReference type="EMBL" id="AP019860">
    <property type="protein sequence ID" value="BBM85621.1"/>
    <property type="molecule type" value="Genomic_DNA"/>
</dbReference>
<evidence type="ECO:0000256" key="1">
    <source>
        <dbReference type="SAM" id="Phobius"/>
    </source>
</evidence>
<sequence>MKKSLFSPGSFSIETIQKFINIIEKNGLACHSEWKKHNGFFGKTCQQQQANSVFIATQKKQIRFLTIINKRGFVDLRKLDQQEKQLVLQALKNSELLKKPSFVSPIIATFIHIAVVLTVLVLSIANINYWREAPAYIALCSTTLVLLTLGYIRLRSHINKHRSISKLGVLLFMLGAIATLPLGAAQGATLATLRMHCFYLYTQDIDD</sequence>
<protein>
    <submittedName>
        <fullName evidence="2">Uncharacterized protein</fullName>
    </submittedName>
</protein>
<proteinExistence type="predicted"/>
<feature type="transmembrane region" description="Helical" evidence="1">
    <location>
        <begin position="133"/>
        <end position="152"/>
    </location>
</feature>
<dbReference type="Proteomes" id="UP000326354">
    <property type="component" value="Chromosome"/>
</dbReference>
<keyword evidence="1" id="KW-1133">Transmembrane helix</keyword>
<feature type="transmembrane region" description="Helical" evidence="1">
    <location>
        <begin position="164"/>
        <end position="185"/>
    </location>
</feature>
<accession>A0A5S9F4T8</accession>